<dbReference type="AlphaFoldDB" id="A0A089ZGI1"/>
<dbReference type="OrthoDB" id="68503at2157"/>
<protein>
    <recommendedName>
        <fullName evidence="5">DUF169 domain-containing protein</fullName>
    </recommendedName>
</protein>
<dbReference type="PATRIC" id="fig|2162.10.peg.955"/>
<reference evidence="2" key="2">
    <citation type="submission" date="2014-09" db="EMBL/GenBank/DDBJ databases">
        <authorList>
            <person name="Bishop-Lilly K.A."/>
            <person name="Broomall S.M."/>
            <person name="Chain P.S."/>
            <person name="Chertkov O."/>
            <person name="Coyne S.R."/>
            <person name="Daligault H.E."/>
            <person name="Davenport K.W."/>
            <person name="Erkkila T."/>
            <person name="Frey K.G."/>
            <person name="Gibbons H.S."/>
            <person name="Gu W."/>
            <person name="Jaissle J."/>
            <person name="Johnson S.L."/>
            <person name="Koroleva G.I."/>
            <person name="Ladner J.T."/>
            <person name="Lo C.-C."/>
            <person name="Minogue T.D."/>
            <person name="Munk C."/>
            <person name="Palacios G.F."/>
            <person name="Redden C.L."/>
            <person name="Rosenzweig C.N."/>
            <person name="Scholz M.B."/>
            <person name="Teshima H."/>
            <person name="Xu Y."/>
        </authorList>
    </citation>
    <scope>NUCLEOTIDE SEQUENCE</scope>
    <source>
        <strain evidence="2">Mb9</strain>
    </source>
</reference>
<dbReference type="STRING" id="2162.BRM9_1400"/>
<evidence type="ECO:0000313" key="4">
    <source>
        <dbReference type="Proteomes" id="UP000062768"/>
    </source>
</evidence>
<evidence type="ECO:0000313" key="3">
    <source>
        <dbReference type="Proteomes" id="UP000029661"/>
    </source>
</evidence>
<name>A0A089ZGI1_METFO</name>
<reference evidence="1" key="1">
    <citation type="submission" date="2013-12" db="EMBL/GenBank/DDBJ databases">
        <title>The complete genome sequence of Methanobacterium sp. BRM9.</title>
        <authorList>
            <consortium name="Pastoral Greenhouse Gas Research Consortium"/>
            <person name="Kelly W.J."/>
            <person name="Leahy S.C."/>
            <person name="Perry R."/>
            <person name="Li D."/>
            <person name="Altermann E."/>
            <person name="Lambie S.C."/>
            <person name="Attwood G.T."/>
        </authorList>
    </citation>
    <scope>NUCLEOTIDE SEQUENCE [LARGE SCALE GENOMIC DNA]</scope>
    <source>
        <strain evidence="1">BRM9</strain>
    </source>
</reference>
<dbReference type="KEGG" id="mfc:BRM9_1400"/>
<evidence type="ECO:0008006" key="5">
    <source>
        <dbReference type="Google" id="ProtNLM"/>
    </source>
</evidence>
<accession>A0A089ZGI1</accession>
<dbReference type="Proteomes" id="UP000062768">
    <property type="component" value="Chromosome I"/>
</dbReference>
<evidence type="ECO:0000313" key="2">
    <source>
        <dbReference type="EMBL" id="CEL24550.1"/>
    </source>
</evidence>
<dbReference type="Pfam" id="PF02596">
    <property type="entry name" value="DUF169"/>
    <property type="match status" value="1"/>
</dbReference>
<proteinExistence type="predicted"/>
<gene>
    <name evidence="1" type="ORF">BRM9_1400</name>
    <name evidence="2" type="ORF">MB9_0910</name>
</gene>
<dbReference type="GeneID" id="26739162"/>
<dbReference type="EMBL" id="CP006933">
    <property type="protein sequence ID" value="AIS32215.1"/>
    <property type="molecule type" value="Genomic_DNA"/>
</dbReference>
<dbReference type="Proteomes" id="UP000029661">
    <property type="component" value="Chromosome"/>
</dbReference>
<sequence>MLNTVNQIGKALRRAGRLETTPLCIYGQNDVPEDAKPLVSIDSCAAKALLIAATRKTPPLYLGHDGLKGVCMGGITWLGFARKISPYIRYFVSTGHENFRGGMAEHLKASPEIFDKFRESIGPITVPGKYLVIRSCEDFPPDEEGTDLDLRSVLCFGTGQQIRNLCSLIHFRTENPFNSIIAPFGPACATMVTYPAHMAEKTPEGTAFIGPLDPTGNRWFPEEYMALGIPLDLARLMYQDLEESFIVKNPDVAYPHEREDLMPEK</sequence>
<dbReference type="RefSeq" id="WP_048085262.1">
    <property type="nucleotide sequence ID" value="NZ_CP006933.1"/>
</dbReference>
<dbReference type="EMBL" id="LN734822">
    <property type="protein sequence ID" value="CEL24550.1"/>
    <property type="molecule type" value="Genomic_DNA"/>
</dbReference>
<evidence type="ECO:0000313" key="1">
    <source>
        <dbReference type="EMBL" id="AIS32215.1"/>
    </source>
</evidence>
<organism evidence="1 3">
    <name type="scientific">Methanobacterium formicicum</name>
    <dbReference type="NCBI Taxonomy" id="2162"/>
    <lineage>
        <taxon>Archaea</taxon>
        <taxon>Methanobacteriati</taxon>
        <taxon>Methanobacteriota</taxon>
        <taxon>Methanomada group</taxon>
        <taxon>Methanobacteria</taxon>
        <taxon>Methanobacteriales</taxon>
        <taxon>Methanobacteriaceae</taxon>
        <taxon>Methanobacterium</taxon>
    </lineage>
</organism>
<dbReference type="InterPro" id="IPR003748">
    <property type="entry name" value="DUF169"/>
</dbReference>
<keyword evidence="4" id="KW-1185">Reference proteome</keyword>